<comment type="similarity">
    <text evidence="2">Belongs to the major facilitator superfamily.</text>
</comment>
<dbReference type="PROSITE" id="PS50850">
    <property type="entry name" value="MFS"/>
    <property type="match status" value="1"/>
</dbReference>
<evidence type="ECO:0000256" key="3">
    <source>
        <dbReference type="ARBA" id="ARBA00022692"/>
    </source>
</evidence>
<evidence type="ECO:0000313" key="10">
    <source>
        <dbReference type="Proteomes" id="UP001497600"/>
    </source>
</evidence>
<protein>
    <submittedName>
        <fullName evidence="9">Azole resistance protein 1</fullName>
    </submittedName>
</protein>
<feature type="compositionally biased region" description="Basic and acidic residues" evidence="6">
    <location>
        <begin position="533"/>
        <end position="548"/>
    </location>
</feature>
<evidence type="ECO:0000256" key="1">
    <source>
        <dbReference type="ARBA" id="ARBA00004141"/>
    </source>
</evidence>
<feature type="compositionally biased region" description="Polar residues" evidence="6">
    <location>
        <begin position="549"/>
        <end position="559"/>
    </location>
</feature>
<feature type="transmembrane region" description="Helical" evidence="7">
    <location>
        <begin position="327"/>
        <end position="347"/>
    </location>
</feature>
<evidence type="ECO:0000256" key="7">
    <source>
        <dbReference type="SAM" id="Phobius"/>
    </source>
</evidence>
<evidence type="ECO:0000313" key="9">
    <source>
        <dbReference type="EMBL" id="CAK7917188.1"/>
    </source>
</evidence>
<keyword evidence="4 7" id="KW-1133">Transmembrane helix</keyword>
<evidence type="ECO:0000256" key="5">
    <source>
        <dbReference type="ARBA" id="ARBA00023136"/>
    </source>
</evidence>
<reference evidence="9 10" key="1">
    <citation type="submission" date="2024-01" db="EMBL/GenBank/DDBJ databases">
        <authorList>
            <consortium name="Genoscope - CEA"/>
            <person name="William W."/>
        </authorList>
    </citation>
    <scope>NUCLEOTIDE SEQUENCE [LARGE SCALE GENOMIC DNA]</scope>
    <source>
        <strain evidence="9 10">29B2s-10</strain>
    </source>
</reference>
<feature type="transmembrane region" description="Helical" evidence="7">
    <location>
        <begin position="290"/>
        <end position="315"/>
    </location>
</feature>
<comment type="subcellular location">
    <subcellularLocation>
        <location evidence="1">Membrane</location>
        <topology evidence="1">Multi-pass membrane protein</topology>
    </subcellularLocation>
</comment>
<dbReference type="SUPFAM" id="SSF103473">
    <property type="entry name" value="MFS general substrate transporter"/>
    <property type="match status" value="1"/>
</dbReference>
<feature type="domain" description="Major facilitator superfamily (MFS) profile" evidence="8">
    <location>
        <begin position="31"/>
        <end position="529"/>
    </location>
</feature>
<feature type="region of interest" description="Disordered" evidence="6">
    <location>
        <begin position="533"/>
        <end position="575"/>
    </location>
</feature>
<feature type="transmembrane region" description="Helical" evidence="7">
    <location>
        <begin position="181"/>
        <end position="202"/>
    </location>
</feature>
<feature type="transmembrane region" description="Helical" evidence="7">
    <location>
        <begin position="125"/>
        <end position="143"/>
    </location>
</feature>
<feature type="transmembrane region" description="Helical" evidence="7">
    <location>
        <begin position="387"/>
        <end position="406"/>
    </location>
</feature>
<feature type="transmembrane region" description="Helical" evidence="7">
    <location>
        <begin position="354"/>
        <end position="375"/>
    </location>
</feature>
<feature type="transmembrane region" description="Helical" evidence="7">
    <location>
        <begin position="28"/>
        <end position="54"/>
    </location>
</feature>
<dbReference type="PANTHER" id="PTHR23501">
    <property type="entry name" value="MAJOR FACILITATOR SUPERFAMILY"/>
    <property type="match status" value="1"/>
</dbReference>
<dbReference type="Gene3D" id="1.20.1250.20">
    <property type="entry name" value="MFS general substrate transporter like domains"/>
    <property type="match status" value="1"/>
</dbReference>
<evidence type="ECO:0000256" key="4">
    <source>
        <dbReference type="ARBA" id="ARBA00022989"/>
    </source>
</evidence>
<feature type="transmembrane region" description="Helical" evidence="7">
    <location>
        <begin position="155"/>
        <end position="175"/>
    </location>
</feature>
<keyword evidence="5 7" id="KW-0472">Membrane</keyword>
<dbReference type="PROSITE" id="PS00217">
    <property type="entry name" value="SUGAR_TRANSPORT_2"/>
    <property type="match status" value="1"/>
</dbReference>
<name>A0ABP0EKX5_9ASCO</name>
<feature type="transmembrane region" description="Helical" evidence="7">
    <location>
        <begin position="502"/>
        <end position="523"/>
    </location>
</feature>
<feature type="transmembrane region" description="Helical" evidence="7">
    <location>
        <begin position="418"/>
        <end position="444"/>
    </location>
</feature>
<feature type="transmembrane region" description="Helical" evidence="7">
    <location>
        <begin position="222"/>
        <end position="242"/>
    </location>
</feature>
<evidence type="ECO:0000256" key="6">
    <source>
        <dbReference type="SAM" id="MobiDB-lite"/>
    </source>
</evidence>
<dbReference type="InterPro" id="IPR005829">
    <property type="entry name" value="Sugar_transporter_CS"/>
</dbReference>
<evidence type="ECO:0000259" key="8">
    <source>
        <dbReference type="PROSITE" id="PS50850"/>
    </source>
</evidence>
<dbReference type="CDD" id="cd17502">
    <property type="entry name" value="MFS_Azr1_MDR_like"/>
    <property type="match status" value="1"/>
</dbReference>
<sequence>MSGERKYYESNAGDGSRATDQHLTGVKLALTLISCVASLFVSALDQTIVTTILTTVGGKFQGFEKIGWLTSGFLLPMACLAPSYGKISIAFGRKYTMIAGLVIFEIGSLISALSTNMDMLIGGRVVQGIGGGAIQSMVMVILSESVPISRRPLSMTLIGITFSVASVLGPFIGGAFTTHVSWRWCFYVNLPVGGLAIVLLSFGFNPPKPVGNLREKLARIDYVGTALLVAGTTLILLGLTFGGNDFPWKSAAVILCFVLGGLLVVVFTVWNFKFSSNPILIKEVITVPQLLAAFISGTFNFAFFMALITFLAVYFQLVFNASSWQSGIDLLPMVVSVSLASVFNGVFMKVTRYVKITLTLSNFMGPLGCGLLLLLDRHSASPARIGLLIPIGVSIGLQFQSSLISAQLKAPAKVPGSIILVTTFMNFGKSLGGAIGLALAQLIFNSTGANYISEGLSKVDANSPTYRQLANIPIHSVLSAPQVIQTLPKEAKDLVLDSVMKALYNVFYFALALSGVAMIAGLFSTNRRIPKTEDIGHHEEKGDVESKGVETNQRISVDGTSKECDSSERESSKTK</sequence>
<dbReference type="PANTHER" id="PTHR23501:SF198">
    <property type="entry name" value="AZOLE RESISTANCE PROTEIN 1-RELATED"/>
    <property type="match status" value="1"/>
</dbReference>
<feature type="transmembrane region" description="Helical" evidence="7">
    <location>
        <begin position="66"/>
        <end position="83"/>
    </location>
</feature>
<organism evidence="9 10">
    <name type="scientific">[Candida] anglica</name>
    <dbReference type="NCBI Taxonomy" id="148631"/>
    <lineage>
        <taxon>Eukaryota</taxon>
        <taxon>Fungi</taxon>
        <taxon>Dikarya</taxon>
        <taxon>Ascomycota</taxon>
        <taxon>Saccharomycotina</taxon>
        <taxon>Pichiomycetes</taxon>
        <taxon>Debaryomycetaceae</taxon>
        <taxon>Kurtzmaniella</taxon>
    </lineage>
</organism>
<dbReference type="EMBL" id="OZ004259">
    <property type="protein sequence ID" value="CAK7917188.1"/>
    <property type="molecule type" value="Genomic_DNA"/>
</dbReference>
<keyword evidence="3 7" id="KW-0812">Transmembrane</keyword>
<feature type="compositionally biased region" description="Basic and acidic residues" evidence="6">
    <location>
        <begin position="560"/>
        <end position="575"/>
    </location>
</feature>
<accession>A0ABP0EKX5</accession>
<gene>
    <name evidence="9" type="primary">AZR1</name>
    <name evidence="9" type="ORF">CAAN4_G07316</name>
</gene>
<feature type="transmembrane region" description="Helical" evidence="7">
    <location>
        <begin position="248"/>
        <end position="270"/>
    </location>
</feature>
<dbReference type="InterPro" id="IPR011701">
    <property type="entry name" value="MFS"/>
</dbReference>
<keyword evidence="10" id="KW-1185">Reference proteome</keyword>
<dbReference type="Pfam" id="PF07690">
    <property type="entry name" value="MFS_1"/>
    <property type="match status" value="1"/>
</dbReference>
<evidence type="ECO:0000256" key="2">
    <source>
        <dbReference type="ARBA" id="ARBA00008335"/>
    </source>
</evidence>
<feature type="transmembrane region" description="Helical" evidence="7">
    <location>
        <begin position="95"/>
        <end position="113"/>
    </location>
</feature>
<dbReference type="InterPro" id="IPR020846">
    <property type="entry name" value="MFS_dom"/>
</dbReference>
<proteinExistence type="inferred from homology"/>
<dbReference type="Proteomes" id="UP001497600">
    <property type="component" value="Chromosome G"/>
</dbReference>
<dbReference type="InterPro" id="IPR036259">
    <property type="entry name" value="MFS_trans_sf"/>
</dbReference>